<evidence type="ECO:0000256" key="4">
    <source>
        <dbReference type="ARBA" id="ARBA00022502"/>
    </source>
</evidence>
<comment type="function">
    <text evidence="10">Stabilizing subunit of the glycosylphosphatidylinositol-mannosyltransferase I complex which catalyzes the transfer of the first mannose, via an alpha-1,4 bond from a dolichol-phosphate-mannose (Dol-P-Man) to the glucosaminyl acyl phosphatidylinositol (GlcN-(acyl)PI) intermediate to generate alpha-D-Man-(1-&gt;4)-alpha-D-GlcN-(1-&gt;6)-(1-radyl,2-acyl-sn-glycero-3-phospho)-2-acyl-inositol and participates in the sixth step of the glycosylphosphatidylinositol-anchor biosynthesis. Probably acts by stabilizing the mannosyltransferase PIGM.</text>
</comment>
<accession>A0AAV2A8R8</accession>
<keyword evidence="5" id="KW-0812">Transmembrane</keyword>
<dbReference type="PANTHER" id="PTHR28650:SF1">
    <property type="entry name" value="PHOSPHATIDYLINOSITOL-GLYCAN BIOSYNTHESIS CLASS X PROTEIN"/>
    <property type="match status" value="1"/>
</dbReference>
<reference evidence="11 12" key="1">
    <citation type="submission" date="2024-04" db="EMBL/GenBank/DDBJ databases">
        <authorList>
            <person name="Rising A."/>
            <person name="Reimegard J."/>
            <person name="Sonavane S."/>
            <person name="Akerstrom W."/>
            <person name="Nylinder S."/>
            <person name="Hedman E."/>
            <person name="Kallberg Y."/>
        </authorList>
    </citation>
    <scope>NUCLEOTIDE SEQUENCE [LARGE SCALE GENOMIC DNA]</scope>
</reference>
<organism evidence="11 12">
    <name type="scientific">Larinioides sclopetarius</name>
    <dbReference type="NCBI Taxonomy" id="280406"/>
    <lineage>
        <taxon>Eukaryota</taxon>
        <taxon>Metazoa</taxon>
        <taxon>Ecdysozoa</taxon>
        <taxon>Arthropoda</taxon>
        <taxon>Chelicerata</taxon>
        <taxon>Arachnida</taxon>
        <taxon>Araneae</taxon>
        <taxon>Araneomorphae</taxon>
        <taxon>Entelegynae</taxon>
        <taxon>Araneoidea</taxon>
        <taxon>Araneidae</taxon>
        <taxon>Larinioides</taxon>
    </lineage>
</organism>
<evidence type="ECO:0000256" key="2">
    <source>
        <dbReference type="ARBA" id="ARBA00004687"/>
    </source>
</evidence>
<dbReference type="GO" id="GO:0005789">
    <property type="term" value="C:endoplasmic reticulum membrane"/>
    <property type="evidence" value="ECO:0007669"/>
    <property type="project" value="UniProtKB-SubCell"/>
</dbReference>
<evidence type="ECO:0000256" key="8">
    <source>
        <dbReference type="ARBA" id="ARBA00023136"/>
    </source>
</evidence>
<dbReference type="AlphaFoldDB" id="A0AAV2A8R8"/>
<evidence type="ECO:0000256" key="3">
    <source>
        <dbReference type="ARBA" id="ARBA00010345"/>
    </source>
</evidence>
<keyword evidence="8" id="KW-0472">Membrane</keyword>
<comment type="caution">
    <text evidence="11">The sequence shown here is derived from an EMBL/GenBank/DDBJ whole genome shotgun (WGS) entry which is preliminary data.</text>
</comment>
<dbReference type="GO" id="GO:0006506">
    <property type="term" value="P:GPI anchor biosynthetic process"/>
    <property type="evidence" value="ECO:0007669"/>
    <property type="project" value="UniProtKB-KW"/>
</dbReference>
<keyword evidence="12" id="KW-1185">Reference proteome</keyword>
<protein>
    <recommendedName>
        <fullName evidence="10">Phosphatidylinositol-glycan biosynthesis class X protein</fullName>
    </recommendedName>
</protein>
<name>A0AAV2A8R8_9ARAC</name>
<evidence type="ECO:0000313" key="12">
    <source>
        <dbReference type="Proteomes" id="UP001497382"/>
    </source>
</evidence>
<evidence type="ECO:0000256" key="5">
    <source>
        <dbReference type="ARBA" id="ARBA00022692"/>
    </source>
</evidence>
<evidence type="ECO:0000256" key="9">
    <source>
        <dbReference type="ARBA" id="ARBA00023180"/>
    </source>
</evidence>
<comment type="subcellular location">
    <subcellularLocation>
        <location evidence="1 10">Endoplasmic reticulum membrane</location>
        <topology evidence="1 10">Single-pass membrane protein</topology>
    </subcellularLocation>
</comment>
<evidence type="ECO:0000256" key="1">
    <source>
        <dbReference type="ARBA" id="ARBA00004389"/>
    </source>
</evidence>
<keyword evidence="6 10" id="KW-0256">Endoplasmic reticulum</keyword>
<sequence>MQRFFEHAEKTLHFSLGLIFLFSFIESTYSQSYISIQVNRSVLLSGFHRILQYNITLPDFRSPTQILILETLPKDVYLDSNQLSKRIEDNEIKILTDKPINTEIPAYQAQPFGIQLCSLSQTNSHEIELPIHLRYQKPHDCEIHEKSVTINLGDAIIYVRTQSDGLSNTNCFRIENDDSWIEKKDKP</sequence>
<comment type="similarity">
    <text evidence="3 10">Belongs to the PIGX family.</text>
</comment>
<evidence type="ECO:0000256" key="6">
    <source>
        <dbReference type="ARBA" id="ARBA00022824"/>
    </source>
</evidence>
<proteinExistence type="inferred from homology"/>
<dbReference type="Proteomes" id="UP001497382">
    <property type="component" value="Unassembled WGS sequence"/>
</dbReference>
<dbReference type="PANTHER" id="PTHR28650">
    <property type="entry name" value="PHOSPHATIDYLINOSITOL-GLYCAN BIOSYNTHESIS CLASS X PROTEIN"/>
    <property type="match status" value="1"/>
</dbReference>
<comment type="pathway">
    <text evidence="2 10">Glycolipid biosynthesis; glycosylphosphatidylinositol-anchor biosynthesis.</text>
</comment>
<keyword evidence="9" id="KW-0325">Glycoprotein</keyword>
<gene>
    <name evidence="11" type="ORF">LARSCL_LOCUS10949</name>
</gene>
<keyword evidence="7" id="KW-1133">Transmembrane helix</keyword>
<evidence type="ECO:0000256" key="10">
    <source>
        <dbReference type="RuleBase" id="RU366056"/>
    </source>
</evidence>
<dbReference type="InterPro" id="IPR040039">
    <property type="entry name" value="PIGX"/>
</dbReference>
<evidence type="ECO:0000256" key="7">
    <source>
        <dbReference type="ARBA" id="ARBA00022989"/>
    </source>
</evidence>
<evidence type="ECO:0000313" key="11">
    <source>
        <dbReference type="EMBL" id="CAL1280400.1"/>
    </source>
</evidence>
<dbReference type="InterPro" id="IPR013233">
    <property type="entry name" value="PIG-X/PBN1"/>
</dbReference>
<dbReference type="Pfam" id="PF08320">
    <property type="entry name" value="PIG-X"/>
    <property type="match status" value="1"/>
</dbReference>
<dbReference type="EMBL" id="CAXIEN010000132">
    <property type="protein sequence ID" value="CAL1280400.1"/>
    <property type="molecule type" value="Genomic_DNA"/>
</dbReference>
<keyword evidence="4 10" id="KW-0337">GPI-anchor biosynthesis</keyword>